<accession>A0ACB6QQX3</accession>
<protein>
    <submittedName>
        <fullName evidence="1">Uncharacterized protein</fullName>
    </submittedName>
</protein>
<name>A0ACB6QQX3_9PLEO</name>
<dbReference type="Proteomes" id="UP000799755">
    <property type="component" value="Unassembled WGS sequence"/>
</dbReference>
<keyword evidence="2" id="KW-1185">Reference proteome</keyword>
<comment type="caution">
    <text evidence="1">The sequence shown here is derived from an EMBL/GenBank/DDBJ whole genome shotgun (WGS) entry which is preliminary data.</text>
</comment>
<dbReference type="EMBL" id="MU003512">
    <property type="protein sequence ID" value="KAF2469316.1"/>
    <property type="molecule type" value="Genomic_DNA"/>
</dbReference>
<proteinExistence type="predicted"/>
<reference evidence="1" key="1">
    <citation type="journal article" date="2020" name="Stud. Mycol.">
        <title>101 Dothideomycetes genomes: a test case for predicting lifestyles and emergence of pathogens.</title>
        <authorList>
            <person name="Haridas S."/>
            <person name="Albert R."/>
            <person name="Binder M."/>
            <person name="Bloem J."/>
            <person name="Labutti K."/>
            <person name="Salamov A."/>
            <person name="Andreopoulos B."/>
            <person name="Baker S."/>
            <person name="Barry K."/>
            <person name="Bills G."/>
            <person name="Bluhm B."/>
            <person name="Cannon C."/>
            <person name="Castanera R."/>
            <person name="Culley D."/>
            <person name="Daum C."/>
            <person name="Ezra D."/>
            <person name="Gonzalez J."/>
            <person name="Henrissat B."/>
            <person name="Kuo A."/>
            <person name="Liang C."/>
            <person name="Lipzen A."/>
            <person name="Lutzoni F."/>
            <person name="Magnuson J."/>
            <person name="Mondo S."/>
            <person name="Nolan M."/>
            <person name="Ohm R."/>
            <person name="Pangilinan J."/>
            <person name="Park H.-J."/>
            <person name="Ramirez L."/>
            <person name="Alfaro M."/>
            <person name="Sun H."/>
            <person name="Tritt A."/>
            <person name="Yoshinaga Y."/>
            <person name="Zwiers L.-H."/>
            <person name="Turgeon B."/>
            <person name="Goodwin S."/>
            <person name="Spatafora J."/>
            <person name="Crous P."/>
            <person name="Grigoriev I."/>
        </authorList>
    </citation>
    <scope>NUCLEOTIDE SEQUENCE</scope>
    <source>
        <strain evidence="1">ATCC 200398</strain>
    </source>
</reference>
<evidence type="ECO:0000313" key="2">
    <source>
        <dbReference type="Proteomes" id="UP000799755"/>
    </source>
</evidence>
<sequence length="72" mass="8610">MVQGNQKGPEDKDQHSERCFTVTLFAILWASLAMLIRNETSKLWGSWRKRRQHHFSSLHDSEIRKEFDKPLR</sequence>
<gene>
    <name evidence="1" type="ORF">BDR25DRAFT_356556</name>
</gene>
<evidence type="ECO:0000313" key="1">
    <source>
        <dbReference type="EMBL" id="KAF2469316.1"/>
    </source>
</evidence>
<organism evidence="1 2">
    <name type="scientific">Lindgomyces ingoldianus</name>
    <dbReference type="NCBI Taxonomy" id="673940"/>
    <lineage>
        <taxon>Eukaryota</taxon>
        <taxon>Fungi</taxon>
        <taxon>Dikarya</taxon>
        <taxon>Ascomycota</taxon>
        <taxon>Pezizomycotina</taxon>
        <taxon>Dothideomycetes</taxon>
        <taxon>Pleosporomycetidae</taxon>
        <taxon>Pleosporales</taxon>
        <taxon>Lindgomycetaceae</taxon>
        <taxon>Lindgomyces</taxon>
    </lineage>
</organism>